<comment type="caution">
    <text evidence="1">The sequence shown here is derived from an EMBL/GenBank/DDBJ whole genome shotgun (WGS) entry which is preliminary data.</text>
</comment>
<evidence type="ECO:0000313" key="1">
    <source>
        <dbReference type="EMBL" id="KAK7391060.1"/>
    </source>
</evidence>
<sequence length="122" mass="14132">MKTLLSTTSTYRAVILRVLQVLSSLVTLLTEKEKDRASSQNILPYIESFFLYACTSVTPQKAYGTTVKVDKKNVAFVMFSEKHRTLLNAFIRQNPGWLEKSFSFMLKVPRFIDFDNKRAHFQ</sequence>
<keyword evidence="3" id="KW-1185">Reference proteome</keyword>
<gene>
    <name evidence="1" type="ORF">VNO78_19381</name>
    <name evidence="2" type="ORF">VNO78_19382</name>
</gene>
<dbReference type="EMBL" id="JAYMYS010000005">
    <property type="protein sequence ID" value="KAK7391060.1"/>
    <property type="molecule type" value="Genomic_DNA"/>
</dbReference>
<dbReference type="EMBL" id="JAYMYS010000005">
    <property type="protein sequence ID" value="KAK7391061.1"/>
    <property type="molecule type" value="Genomic_DNA"/>
</dbReference>
<evidence type="ECO:0000313" key="2">
    <source>
        <dbReference type="EMBL" id="KAK7391061.1"/>
    </source>
</evidence>
<dbReference type="AlphaFoldDB" id="A0AAN9XG92"/>
<proteinExistence type="predicted"/>
<organism evidence="1 3">
    <name type="scientific">Psophocarpus tetragonolobus</name>
    <name type="common">Winged bean</name>
    <name type="synonym">Dolichos tetragonolobus</name>
    <dbReference type="NCBI Taxonomy" id="3891"/>
    <lineage>
        <taxon>Eukaryota</taxon>
        <taxon>Viridiplantae</taxon>
        <taxon>Streptophyta</taxon>
        <taxon>Embryophyta</taxon>
        <taxon>Tracheophyta</taxon>
        <taxon>Spermatophyta</taxon>
        <taxon>Magnoliopsida</taxon>
        <taxon>eudicotyledons</taxon>
        <taxon>Gunneridae</taxon>
        <taxon>Pentapetalae</taxon>
        <taxon>rosids</taxon>
        <taxon>fabids</taxon>
        <taxon>Fabales</taxon>
        <taxon>Fabaceae</taxon>
        <taxon>Papilionoideae</taxon>
        <taxon>50 kb inversion clade</taxon>
        <taxon>NPAAA clade</taxon>
        <taxon>indigoferoid/millettioid clade</taxon>
        <taxon>Phaseoleae</taxon>
        <taxon>Psophocarpus</taxon>
    </lineage>
</organism>
<name>A0AAN9XG92_PSOTE</name>
<accession>A0AAN9XG92</accession>
<dbReference type="Proteomes" id="UP001386955">
    <property type="component" value="Unassembled WGS sequence"/>
</dbReference>
<evidence type="ECO:0000313" key="3">
    <source>
        <dbReference type="Proteomes" id="UP001386955"/>
    </source>
</evidence>
<reference evidence="1 3" key="1">
    <citation type="submission" date="2024-01" db="EMBL/GenBank/DDBJ databases">
        <title>The genomes of 5 underutilized Papilionoideae crops provide insights into root nodulation and disease resistanc.</title>
        <authorList>
            <person name="Jiang F."/>
        </authorList>
    </citation>
    <scope>NUCLEOTIDE SEQUENCE [LARGE SCALE GENOMIC DNA]</scope>
    <source>
        <strain evidence="1">DUOXIRENSHENG_FW03</strain>
        <tissue evidence="1">Leaves</tissue>
    </source>
</reference>
<protein>
    <submittedName>
        <fullName evidence="1">Uncharacterized protein</fullName>
    </submittedName>
</protein>